<dbReference type="Pfam" id="PF13576">
    <property type="entry name" value="Pentapeptide_3"/>
    <property type="match status" value="3"/>
</dbReference>
<organism evidence="2 3">
    <name type="scientific">Streptomyces xinghaiensis</name>
    <dbReference type="NCBI Taxonomy" id="1038928"/>
    <lineage>
        <taxon>Bacteria</taxon>
        <taxon>Bacillati</taxon>
        <taxon>Actinomycetota</taxon>
        <taxon>Actinomycetes</taxon>
        <taxon>Kitasatosporales</taxon>
        <taxon>Streptomycetaceae</taxon>
        <taxon>Streptomyces</taxon>
    </lineage>
</organism>
<proteinExistence type="predicted"/>
<feature type="region of interest" description="Disordered" evidence="1">
    <location>
        <begin position="1"/>
        <end position="22"/>
    </location>
</feature>
<accession>A0A3R7I1L0</accession>
<dbReference type="EMBL" id="JNAD02000007">
    <property type="protein sequence ID" value="RKM95019.1"/>
    <property type="molecule type" value="Genomic_DNA"/>
</dbReference>
<feature type="region of interest" description="Disordered" evidence="1">
    <location>
        <begin position="540"/>
        <end position="568"/>
    </location>
</feature>
<feature type="compositionally biased region" description="Pro residues" evidence="1">
    <location>
        <begin position="438"/>
        <end position="449"/>
    </location>
</feature>
<dbReference type="OrthoDB" id="3602494at2"/>
<feature type="region of interest" description="Disordered" evidence="1">
    <location>
        <begin position="422"/>
        <end position="449"/>
    </location>
</feature>
<evidence type="ECO:0000256" key="1">
    <source>
        <dbReference type="SAM" id="MobiDB-lite"/>
    </source>
</evidence>
<keyword evidence="3" id="KW-1185">Reference proteome</keyword>
<protein>
    <submittedName>
        <fullName evidence="2">Pentapeptide repeat-containing protein</fullName>
    </submittedName>
</protein>
<dbReference type="Gene3D" id="2.160.20.80">
    <property type="entry name" value="E3 ubiquitin-protein ligase SopA"/>
    <property type="match status" value="1"/>
</dbReference>
<dbReference type="InterPro" id="IPR001646">
    <property type="entry name" value="5peptide_repeat"/>
</dbReference>
<dbReference type="Proteomes" id="UP000028058">
    <property type="component" value="Unassembled WGS sequence"/>
</dbReference>
<sequence>MGTGTCPGTGPGTGTAAGPPACDGTPVGEHGACLAHLTDADRAAHLASLTPGADVDHRGTPFTQELLTALLTALRDPAIRRPRIGTARFDGARFAGGADFGGACFTGDAWFSGARFAGDMSLSGAEFAADAWFQGARFAGTAGFGAAQFRGSAWFHDTRFGGDGWFGSSRFHGACWFTGARFRGRARFGAARFAGDARFNDTRFQGDAYFTVTRFSGAAGFDGTEFRGSAGFGGAQFSGQTLFHGARFAGNARFDMARFDEAPVLGPLTCADTLVLSGAVFAAPVVVEAAVTKAVCVRTRWSSTATLRLRYAVVDLTDAVLEYPLTVAAVPALFTAPEGGTVPEAELPDGDPAVRILSLTGADAAHLTLNDVDLTACRFSGTLHLDQLRLEGRCVFGRSPAGRTGILPRRWARRSTLVEEHHWRAGRESGRRPGPHGWEPPPDGTRPPEPAALAVLYRQLRKSLEDGKNEPDAADFYYGEMEMRRHDPTRAPAERRLLTTYWALSGYGLRASRAVCWLLGAISVTVLTLMLWGIPAAGPEPGQAAGPDRESAQPAAEPAAEPAAPDGPLAERLTTERWEKSVRVAVNSVVFRSAEAELTTAGVYIEMASRLTEPLLLGLAVLAVRGRVKR</sequence>
<name>A0A3R7I1L0_9ACTN</name>
<gene>
    <name evidence="2" type="ORF">SFRA_016130</name>
</gene>
<reference evidence="2 3" key="1">
    <citation type="journal article" date="2014" name="Genome Announc.">
        <title>Draft Genome Sequence of Streptomyces fradiae ATCC 19609, a Strain Highly Sensitive to Antibiotics.</title>
        <authorList>
            <person name="Bekker O.B."/>
            <person name="Klimina K.M."/>
            <person name="Vatlin A.A."/>
            <person name="Zakharevich N.V."/>
            <person name="Kasianov A.S."/>
            <person name="Danilenko V.N."/>
        </authorList>
    </citation>
    <scope>NUCLEOTIDE SEQUENCE [LARGE SCALE GENOMIC DNA]</scope>
    <source>
        <strain evidence="2 3">ATCC 19609</strain>
    </source>
</reference>
<evidence type="ECO:0000313" key="2">
    <source>
        <dbReference type="EMBL" id="RKM95019.1"/>
    </source>
</evidence>
<evidence type="ECO:0000313" key="3">
    <source>
        <dbReference type="Proteomes" id="UP000028058"/>
    </source>
</evidence>
<dbReference type="AlphaFoldDB" id="A0A3R7I1L0"/>
<feature type="compositionally biased region" description="Basic and acidic residues" evidence="1">
    <location>
        <begin position="422"/>
        <end position="431"/>
    </location>
</feature>
<comment type="caution">
    <text evidence="2">The sequence shown here is derived from an EMBL/GenBank/DDBJ whole genome shotgun (WGS) entry which is preliminary data.</text>
</comment>
<feature type="compositionally biased region" description="Gly residues" evidence="1">
    <location>
        <begin position="1"/>
        <end position="15"/>
    </location>
</feature>